<dbReference type="OrthoDB" id="331021at2157"/>
<protein>
    <recommendedName>
        <fullName evidence="2">DUF7344 domain-containing protein</fullName>
    </recommendedName>
</protein>
<comment type="caution">
    <text evidence="3">The sequence shown here is derived from an EMBL/GenBank/DDBJ whole genome shotgun (WGS) entry which is preliminary data.</text>
</comment>
<proteinExistence type="predicted"/>
<gene>
    <name evidence="3" type="ORF">C450_05155</name>
</gene>
<evidence type="ECO:0000313" key="3">
    <source>
        <dbReference type="EMBL" id="EMA54655.1"/>
    </source>
</evidence>
<keyword evidence="4" id="KW-1185">Reference proteome</keyword>
<feature type="domain" description="DUF7344" evidence="2">
    <location>
        <begin position="31"/>
        <end position="110"/>
    </location>
</feature>
<dbReference type="Pfam" id="PF24035">
    <property type="entry name" value="DUF7344"/>
    <property type="match status" value="1"/>
</dbReference>
<keyword evidence="1" id="KW-0472">Membrane</keyword>
<dbReference type="EMBL" id="AOME01000026">
    <property type="protein sequence ID" value="EMA54655.1"/>
    <property type="molecule type" value="Genomic_DNA"/>
</dbReference>
<keyword evidence="1" id="KW-0812">Transmembrane</keyword>
<keyword evidence="1" id="KW-1133">Transmembrane helix</keyword>
<accession>M0ND89</accession>
<organism evidence="3 4">
    <name type="scientific">Halococcus salifodinae DSM 8989</name>
    <dbReference type="NCBI Taxonomy" id="1227456"/>
    <lineage>
        <taxon>Archaea</taxon>
        <taxon>Methanobacteriati</taxon>
        <taxon>Methanobacteriota</taxon>
        <taxon>Stenosarchaea group</taxon>
        <taxon>Halobacteria</taxon>
        <taxon>Halobacteriales</taxon>
        <taxon>Halococcaceae</taxon>
        <taxon>Halococcus</taxon>
    </lineage>
</organism>
<evidence type="ECO:0000259" key="2">
    <source>
        <dbReference type="Pfam" id="PF24035"/>
    </source>
</evidence>
<dbReference type="RefSeq" id="WP_005040866.1">
    <property type="nucleotide sequence ID" value="NZ_AOME01000026.1"/>
</dbReference>
<evidence type="ECO:0000313" key="4">
    <source>
        <dbReference type="Proteomes" id="UP000011625"/>
    </source>
</evidence>
<sequence length="142" mass="15750">MAIDLPETPIDLLRFLLHPVTADDLNEFHYLLSNRRRRLAIARVSVLVPGKFIDTNTLARWIAGVETGMEPKAVPTGDYQAVYNGLTQTHLPALDDAGVVNYNSDRKRVRRGPAIHAAVVLIIVSTGVLWVLPQRNRDESSG</sequence>
<evidence type="ECO:0000256" key="1">
    <source>
        <dbReference type="SAM" id="Phobius"/>
    </source>
</evidence>
<name>M0ND89_9EURY</name>
<dbReference type="AlphaFoldDB" id="M0ND89"/>
<dbReference type="Proteomes" id="UP000011625">
    <property type="component" value="Unassembled WGS sequence"/>
</dbReference>
<dbReference type="InterPro" id="IPR055768">
    <property type="entry name" value="DUF7344"/>
</dbReference>
<reference evidence="3 4" key="1">
    <citation type="journal article" date="2014" name="PLoS Genet.">
        <title>Phylogenetically driven sequencing of extremely halophilic archaea reveals strategies for static and dynamic osmo-response.</title>
        <authorList>
            <person name="Becker E.A."/>
            <person name="Seitzer P.M."/>
            <person name="Tritt A."/>
            <person name="Larsen D."/>
            <person name="Krusor M."/>
            <person name="Yao A.I."/>
            <person name="Wu D."/>
            <person name="Madern D."/>
            <person name="Eisen J.A."/>
            <person name="Darling A.E."/>
            <person name="Facciotti M.T."/>
        </authorList>
    </citation>
    <scope>NUCLEOTIDE SEQUENCE [LARGE SCALE GENOMIC DNA]</scope>
    <source>
        <strain evidence="3 4">DSM 8989</strain>
    </source>
</reference>
<feature type="transmembrane region" description="Helical" evidence="1">
    <location>
        <begin position="114"/>
        <end position="132"/>
    </location>
</feature>